<dbReference type="EMBL" id="CM044704">
    <property type="protein sequence ID" value="KAI5667863.1"/>
    <property type="molecule type" value="Genomic_DNA"/>
</dbReference>
<keyword evidence="2" id="KW-1185">Reference proteome</keyword>
<evidence type="ECO:0000313" key="1">
    <source>
        <dbReference type="EMBL" id="KAI5667863.1"/>
    </source>
</evidence>
<comment type="caution">
    <text evidence="1">The sequence shown here is derived from an EMBL/GenBank/DDBJ whole genome shotgun (WGS) entry which is preliminary data.</text>
</comment>
<evidence type="ECO:0000313" key="2">
    <source>
        <dbReference type="Proteomes" id="UP001060085"/>
    </source>
</evidence>
<reference evidence="2" key="1">
    <citation type="journal article" date="2023" name="Nat. Plants">
        <title>Single-cell RNA sequencing provides a high-resolution roadmap for understanding the multicellular compartmentation of specialized metabolism.</title>
        <authorList>
            <person name="Sun S."/>
            <person name="Shen X."/>
            <person name="Li Y."/>
            <person name="Li Y."/>
            <person name="Wang S."/>
            <person name="Li R."/>
            <person name="Zhang H."/>
            <person name="Shen G."/>
            <person name="Guo B."/>
            <person name="Wei J."/>
            <person name="Xu J."/>
            <person name="St-Pierre B."/>
            <person name="Chen S."/>
            <person name="Sun C."/>
        </authorList>
    </citation>
    <scope>NUCLEOTIDE SEQUENCE [LARGE SCALE GENOMIC DNA]</scope>
</reference>
<proteinExistence type="predicted"/>
<gene>
    <name evidence="1" type="ORF">M9H77_17716</name>
</gene>
<protein>
    <submittedName>
        <fullName evidence="1">Uncharacterized protein</fullName>
    </submittedName>
</protein>
<accession>A0ACC0B5D8</accession>
<dbReference type="Proteomes" id="UP001060085">
    <property type="component" value="Linkage Group LG04"/>
</dbReference>
<name>A0ACC0B5D8_CATRO</name>
<sequence length="719" mass="83810">MESITNEVLNVLFTCGWKTYRGEYVRYHEGCNYSPHNQGGNAYGGINLSSTNFTPRRQDGVGNFSPRARSFDHTSYNLYEENRIEVEKGIAYRPFERVPRKETRNEKDYVNMDERRRKGVGFNTWSRLKGALSVKFGVSQFERLEWSQSMGNSKGKQEIIEIDKSFERHIEGEKSKEEFGDSRSDLSLEEEESIEFERKDRVEEKEKLVRSLKQMTVLKKKRVIFRKIRENKRTKEMSEEKQENSKEELDRAKQELRGKTYLQLHQNNKLLSLTGEHFVFLNSLGTYLERRYFIKFNSLSCATPRVDENDFNIANFVSHLLGVEDRRSTGKELGPILEDILISLSLNHSSLCHDVSQEELKSLLDSYNFQVSLIGDMCIIAFEGKFFLLVPSMTNCLSSHLSHEDPLMSSRVIFDPSCYGFGNLDDTSFVELNIVALCLDLMEFSPTYLHHNINARKEAHHGVRRPRQKCWRKTNATLWRFDNKKKINGSLKVFKAHLCDLVKTTFGNGVFELNLKILVEKHLVYSSAFVYFLFKGEALNEKIVQNTKSCVKIENQSLGANLLYSLTFKEFLDELIFKRELKVLRVLMLNQECSLLNNVLKLFWKKSCQNFAFYHLPFKEILWKLDLAKEQEWFEDESFKGWVDGMTRKVQGTVKLLQGPVTRAMARRMEEQHRGKITRFKKIIQDLAWKVIGDQEEDFQRSKTVLCSCANGRNQGSKL</sequence>
<organism evidence="1 2">
    <name type="scientific">Catharanthus roseus</name>
    <name type="common">Madagascar periwinkle</name>
    <name type="synonym">Vinca rosea</name>
    <dbReference type="NCBI Taxonomy" id="4058"/>
    <lineage>
        <taxon>Eukaryota</taxon>
        <taxon>Viridiplantae</taxon>
        <taxon>Streptophyta</taxon>
        <taxon>Embryophyta</taxon>
        <taxon>Tracheophyta</taxon>
        <taxon>Spermatophyta</taxon>
        <taxon>Magnoliopsida</taxon>
        <taxon>eudicotyledons</taxon>
        <taxon>Gunneridae</taxon>
        <taxon>Pentapetalae</taxon>
        <taxon>asterids</taxon>
        <taxon>lamiids</taxon>
        <taxon>Gentianales</taxon>
        <taxon>Apocynaceae</taxon>
        <taxon>Rauvolfioideae</taxon>
        <taxon>Vinceae</taxon>
        <taxon>Catharanthinae</taxon>
        <taxon>Catharanthus</taxon>
    </lineage>
</organism>